<dbReference type="Proteomes" id="UP001630127">
    <property type="component" value="Unassembled WGS sequence"/>
</dbReference>
<gene>
    <name evidence="1" type="ORF">ACH5RR_039405</name>
</gene>
<protein>
    <submittedName>
        <fullName evidence="1">Uncharacterized protein</fullName>
    </submittedName>
</protein>
<accession>A0ABD2Y391</accession>
<dbReference type="Pfam" id="PF14223">
    <property type="entry name" value="Retrotran_gag_2"/>
    <property type="match status" value="1"/>
</dbReference>
<evidence type="ECO:0000313" key="1">
    <source>
        <dbReference type="EMBL" id="KAL3500312.1"/>
    </source>
</evidence>
<comment type="caution">
    <text evidence="1">The sequence shown here is derived from an EMBL/GenBank/DDBJ whole genome shotgun (WGS) entry which is preliminary data.</text>
</comment>
<name>A0ABD2Y391_9GENT</name>
<dbReference type="EMBL" id="JBJUIK010000016">
    <property type="protein sequence ID" value="KAL3500312.1"/>
    <property type="molecule type" value="Genomic_DNA"/>
</dbReference>
<organism evidence="1 2">
    <name type="scientific">Cinchona calisaya</name>
    <dbReference type="NCBI Taxonomy" id="153742"/>
    <lineage>
        <taxon>Eukaryota</taxon>
        <taxon>Viridiplantae</taxon>
        <taxon>Streptophyta</taxon>
        <taxon>Embryophyta</taxon>
        <taxon>Tracheophyta</taxon>
        <taxon>Spermatophyta</taxon>
        <taxon>Magnoliopsida</taxon>
        <taxon>eudicotyledons</taxon>
        <taxon>Gunneridae</taxon>
        <taxon>Pentapetalae</taxon>
        <taxon>asterids</taxon>
        <taxon>lamiids</taxon>
        <taxon>Gentianales</taxon>
        <taxon>Rubiaceae</taxon>
        <taxon>Cinchonoideae</taxon>
        <taxon>Cinchoneae</taxon>
        <taxon>Cinchona</taxon>
    </lineage>
</organism>
<sequence length="195" mass="22586">MTSNLLGFGSLLEKLDGIMAPPKGTTQEEVDSFRKWQDDDNKAKYYMLASMSDELQRQHEKMTSGHAILLHLQELDGVQNQSIRYEISRDLFRCRITEGLAVDKHVLNMVGLKERLESLNSFMEADLQEDMILQSLFSSFFQFIMNYYMTKQQHTLAKLLKMLILPYMQMKGKDKEAALIASTSKDKKFKAQDEQ</sequence>
<evidence type="ECO:0000313" key="2">
    <source>
        <dbReference type="Proteomes" id="UP001630127"/>
    </source>
</evidence>
<reference evidence="1 2" key="1">
    <citation type="submission" date="2024-11" db="EMBL/GenBank/DDBJ databases">
        <title>A near-complete genome assembly of Cinchona calisaya.</title>
        <authorList>
            <person name="Lian D.C."/>
            <person name="Zhao X.W."/>
            <person name="Wei L."/>
        </authorList>
    </citation>
    <scope>NUCLEOTIDE SEQUENCE [LARGE SCALE GENOMIC DNA]</scope>
    <source>
        <tissue evidence="1">Nenye</tissue>
    </source>
</reference>
<proteinExistence type="predicted"/>
<dbReference type="AlphaFoldDB" id="A0ABD2Y391"/>
<keyword evidence="2" id="KW-1185">Reference proteome</keyword>